<evidence type="ECO:0000313" key="2">
    <source>
        <dbReference type="Proteomes" id="UP000215335"/>
    </source>
</evidence>
<reference evidence="1 2" key="1">
    <citation type="journal article" date="2017" name="Curr. Biol.">
        <title>The Evolution of Venom by Co-option of Single-Copy Genes.</title>
        <authorList>
            <person name="Martinson E.O."/>
            <person name="Mrinalini"/>
            <person name="Kelkar Y.D."/>
            <person name="Chang C.H."/>
            <person name="Werren J.H."/>
        </authorList>
    </citation>
    <scope>NUCLEOTIDE SEQUENCE [LARGE SCALE GENOMIC DNA]</scope>
    <source>
        <strain evidence="1 2">Alberta</strain>
        <tissue evidence="1">Whole body</tissue>
    </source>
</reference>
<accession>A0A232FBM6</accession>
<gene>
    <name evidence="1" type="ORF">TSAR_008457</name>
</gene>
<proteinExistence type="predicted"/>
<keyword evidence="2" id="KW-1185">Reference proteome</keyword>
<protein>
    <submittedName>
        <fullName evidence="1">Uncharacterized protein</fullName>
    </submittedName>
</protein>
<sequence>MDKHNMEKKKNNEDSKSIYINILPILDHSRKKKGTGVIVLTKKQIKIPNIKDTTTLIGDSNNKVLF</sequence>
<evidence type="ECO:0000313" key="1">
    <source>
        <dbReference type="EMBL" id="OXU27849.1"/>
    </source>
</evidence>
<dbReference type="AlphaFoldDB" id="A0A232FBM6"/>
<dbReference type="EMBL" id="NNAY01000530">
    <property type="protein sequence ID" value="OXU27849.1"/>
    <property type="molecule type" value="Genomic_DNA"/>
</dbReference>
<comment type="caution">
    <text evidence="1">The sequence shown here is derived from an EMBL/GenBank/DDBJ whole genome shotgun (WGS) entry which is preliminary data.</text>
</comment>
<dbReference type="Proteomes" id="UP000215335">
    <property type="component" value="Unassembled WGS sequence"/>
</dbReference>
<name>A0A232FBM6_9HYME</name>
<organism evidence="1 2">
    <name type="scientific">Trichomalopsis sarcophagae</name>
    <dbReference type="NCBI Taxonomy" id="543379"/>
    <lineage>
        <taxon>Eukaryota</taxon>
        <taxon>Metazoa</taxon>
        <taxon>Ecdysozoa</taxon>
        <taxon>Arthropoda</taxon>
        <taxon>Hexapoda</taxon>
        <taxon>Insecta</taxon>
        <taxon>Pterygota</taxon>
        <taxon>Neoptera</taxon>
        <taxon>Endopterygota</taxon>
        <taxon>Hymenoptera</taxon>
        <taxon>Apocrita</taxon>
        <taxon>Proctotrupomorpha</taxon>
        <taxon>Chalcidoidea</taxon>
        <taxon>Pteromalidae</taxon>
        <taxon>Pteromalinae</taxon>
        <taxon>Trichomalopsis</taxon>
    </lineage>
</organism>